<proteinExistence type="predicted"/>
<organism evidence="1 2">
    <name type="scientific">Araneus ventricosus</name>
    <name type="common">Orbweaver spider</name>
    <name type="synonym">Epeira ventricosa</name>
    <dbReference type="NCBI Taxonomy" id="182803"/>
    <lineage>
        <taxon>Eukaryota</taxon>
        <taxon>Metazoa</taxon>
        <taxon>Ecdysozoa</taxon>
        <taxon>Arthropoda</taxon>
        <taxon>Chelicerata</taxon>
        <taxon>Arachnida</taxon>
        <taxon>Araneae</taxon>
        <taxon>Araneomorphae</taxon>
        <taxon>Entelegynae</taxon>
        <taxon>Araneoidea</taxon>
        <taxon>Araneidae</taxon>
        <taxon>Araneus</taxon>
    </lineage>
</organism>
<protein>
    <submittedName>
        <fullName evidence="1">Uncharacterized protein</fullName>
    </submittedName>
</protein>
<name>A0A4Y2QH71_ARAVE</name>
<reference evidence="1 2" key="1">
    <citation type="journal article" date="2019" name="Sci. Rep.">
        <title>Orb-weaving spider Araneus ventricosus genome elucidates the spidroin gene catalogue.</title>
        <authorList>
            <person name="Kono N."/>
            <person name="Nakamura H."/>
            <person name="Ohtoshi R."/>
            <person name="Moran D.A.P."/>
            <person name="Shinohara A."/>
            <person name="Yoshida Y."/>
            <person name="Fujiwara M."/>
            <person name="Mori M."/>
            <person name="Tomita M."/>
            <person name="Arakawa K."/>
        </authorList>
    </citation>
    <scope>NUCLEOTIDE SEQUENCE [LARGE SCALE GENOMIC DNA]</scope>
</reference>
<evidence type="ECO:0000313" key="1">
    <source>
        <dbReference type="EMBL" id="GBN62652.1"/>
    </source>
</evidence>
<sequence length="125" mass="14304">MSGAAYFQDCDCKKHGRKKVSERRYRKKGKLRLVVPLEGSVQCSATASPYPLTGKKFRRKSRIYPIAEPPAYQQFGGQRLNRTSEIERIDTLLTRSRLNESDHGPMCLKPSLPLFCSVCLHTRFL</sequence>
<dbReference type="Proteomes" id="UP000499080">
    <property type="component" value="Unassembled WGS sequence"/>
</dbReference>
<accession>A0A4Y2QH71</accession>
<keyword evidence="2" id="KW-1185">Reference proteome</keyword>
<dbReference type="OrthoDB" id="6466340at2759"/>
<dbReference type="EMBL" id="BGPR01013877">
    <property type="protein sequence ID" value="GBN62652.1"/>
    <property type="molecule type" value="Genomic_DNA"/>
</dbReference>
<gene>
    <name evidence="1" type="ORF">AVEN_17303_1</name>
</gene>
<comment type="caution">
    <text evidence="1">The sequence shown here is derived from an EMBL/GenBank/DDBJ whole genome shotgun (WGS) entry which is preliminary data.</text>
</comment>
<dbReference type="AlphaFoldDB" id="A0A4Y2QH71"/>
<evidence type="ECO:0000313" key="2">
    <source>
        <dbReference type="Proteomes" id="UP000499080"/>
    </source>
</evidence>